<evidence type="ECO:0000313" key="3">
    <source>
        <dbReference type="EMBL" id="EBA06325.1"/>
    </source>
</evidence>
<dbReference type="eggNOG" id="COG4223">
    <property type="taxonomic scope" value="Bacteria"/>
</dbReference>
<dbReference type="RefSeq" id="WP_005862590.1">
    <property type="nucleotide sequence ID" value="NZ_AAYA01000016.1"/>
</dbReference>
<feature type="coiled-coil region" evidence="1">
    <location>
        <begin position="248"/>
        <end position="311"/>
    </location>
</feature>
<keyword evidence="4" id="KW-1185">Reference proteome</keyword>
<proteinExistence type="predicted"/>
<feature type="compositionally biased region" description="Basic and acidic residues" evidence="2">
    <location>
        <begin position="1"/>
        <end position="16"/>
    </location>
</feature>
<feature type="region of interest" description="Disordered" evidence="2">
    <location>
        <begin position="1"/>
        <end position="119"/>
    </location>
</feature>
<dbReference type="Gene3D" id="1.10.287.1490">
    <property type="match status" value="1"/>
</dbReference>
<gene>
    <name evidence="3" type="ORF">SSE37_17845</name>
</gene>
<dbReference type="Proteomes" id="UP000005713">
    <property type="component" value="Unassembled WGS sequence"/>
</dbReference>
<evidence type="ECO:0008006" key="5">
    <source>
        <dbReference type="Google" id="ProtNLM"/>
    </source>
</evidence>
<comment type="caution">
    <text evidence="3">The sequence shown here is derived from an EMBL/GenBank/DDBJ whole genome shotgun (WGS) entry which is preliminary data.</text>
</comment>
<evidence type="ECO:0000256" key="1">
    <source>
        <dbReference type="SAM" id="Coils"/>
    </source>
</evidence>
<dbReference type="AlphaFoldDB" id="A3K8U2"/>
<sequence>MADTTEDKSAKEKTDAATETVPEEGRKTDETPQETDETVETSSDTDPETPDSDASTDGTVEEAGNDASIDGTVDEGAAPEQGVTPSGEPAPEEPLPAAEDTKTANGMVPVAAPAETKRSGGFVPMLLGGVIAAGLGYGAAYYGLTTGGPDEPDPFFAETRATLSDQSAELERLSAGADASRGDLDAIRSQVEGIDLSALEGGLTSVQSALSDIDSRISGLGDDMAAIDGRLTALEKRPVEEAVSPEAIAAYERELDALRGEVTAQKEALEAEKAALTKQIEAQTAEMERVLSEAQALEVSAEDQARLAENRAALADLTARVQDGRPFSEPVNILTTNGVSVPGALEATAGDGVPSIPTLAESYPDAARDALAAARKAPASDGEEGGGGLASFLTSQMGARSVVPKEGNSADAILSRAEAAIKGGDLQAALAELDALPEEAKAAMSDWIALARLRADALAGADTLAQQLNQQ</sequence>
<reference evidence="3 4" key="1">
    <citation type="submission" date="2006-06" db="EMBL/GenBank/DDBJ databases">
        <authorList>
            <person name="Moran M.A."/>
            <person name="Ferriera S."/>
            <person name="Johnson J."/>
            <person name="Kravitz S."/>
            <person name="Beeson K."/>
            <person name="Sutton G."/>
            <person name="Rogers Y.-H."/>
            <person name="Friedman R."/>
            <person name="Frazier M."/>
            <person name="Venter J.C."/>
        </authorList>
    </citation>
    <scope>NUCLEOTIDE SEQUENCE [LARGE SCALE GENOMIC DNA]</scope>
    <source>
        <strain evidence="3 4">E-37</strain>
    </source>
</reference>
<dbReference type="EMBL" id="AAYA01000016">
    <property type="protein sequence ID" value="EBA06325.1"/>
    <property type="molecule type" value="Genomic_DNA"/>
</dbReference>
<protein>
    <recommendedName>
        <fullName evidence="5">Mitochondrial inner membrane protein</fullName>
    </recommendedName>
</protein>
<keyword evidence="1" id="KW-0175">Coiled coil</keyword>
<feature type="compositionally biased region" description="Acidic residues" evidence="2">
    <location>
        <begin position="31"/>
        <end position="51"/>
    </location>
</feature>
<accession>A3K8U2</accession>
<evidence type="ECO:0000313" key="4">
    <source>
        <dbReference type="Proteomes" id="UP000005713"/>
    </source>
</evidence>
<dbReference type="OrthoDB" id="7659420at2"/>
<evidence type="ECO:0000256" key="2">
    <source>
        <dbReference type="SAM" id="MobiDB-lite"/>
    </source>
</evidence>
<organism evidence="3 4">
    <name type="scientific">Sagittula stellata (strain ATCC 700073 / DSM 11524 / E-37)</name>
    <dbReference type="NCBI Taxonomy" id="388399"/>
    <lineage>
        <taxon>Bacteria</taxon>
        <taxon>Pseudomonadati</taxon>
        <taxon>Pseudomonadota</taxon>
        <taxon>Alphaproteobacteria</taxon>
        <taxon>Rhodobacterales</taxon>
        <taxon>Roseobacteraceae</taxon>
        <taxon>Sagittula</taxon>
    </lineage>
</organism>
<name>A3K8U2_SAGS3</name>